<dbReference type="EMBL" id="JAGSHT010000022">
    <property type="protein sequence ID" value="MBZ2198842.1"/>
    <property type="molecule type" value="Genomic_DNA"/>
</dbReference>
<keyword evidence="1" id="KW-0862">Zinc</keyword>
<gene>
    <name evidence="3" type="ORF">KCQ71_22030</name>
</gene>
<protein>
    <submittedName>
        <fullName evidence="3">PIG-L family deacetylase</fullName>
    </submittedName>
</protein>
<dbReference type="Pfam" id="PF02585">
    <property type="entry name" value="PIG-L"/>
    <property type="match status" value="1"/>
</dbReference>
<dbReference type="Gene3D" id="3.40.50.10320">
    <property type="entry name" value="LmbE-like"/>
    <property type="match status" value="1"/>
</dbReference>
<dbReference type="Proteomes" id="UP000826651">
    <property type="component" value="Unassembled WGS sequence"/>
</dbReference>
<sequence>MYVSLHALLALIFGGILLSAVVGPPALSRRVRHPQRVRVALTVLAVVGVPVNLAGTGLAVGSAASLAILYICLAALAAAGAMVALLRIDRQPTRLPRRVLAIGAHPDDLEIACGGTLAKFVDSGHEVHVLVMSDGSKGGDRGTRVGEAHRGAKFLGAASVTVHQLPDTRLSESGQQMVGAIEALIRRHNPDIVLTHSGNDQHQDHHAVHQATLRAARQNSTILCYESPSVTRAFDPSVFVDIEDYVDVKVEAVGIHENQAGKPYMTPQRLRGLATFRGAQAKRQYAEGFEAVRVLGSAVGDL</sequence>
<dbReference type="PANTHER" id="PTHR12993:SF11">
    <property type="entry name" value="N-ACETYLGLUCOSAMINYL-PHOSPHATIDYLINOSITOL DE-N-ACETYLASE"/>
    <property type="match status" value="1"/>
</dbReference>
<feature type="transmembrane region" description="Helical" evidence="2">
    <location>
        <begin position="39"/>
        <end position="61"/>
    </location>
</feature>
<feature type="transmembrane region" description="Helical" evidence="2">
    <location>
        <begin position="67"/>
        <end position="88"/>
    </location>
</feature>
<accession>A0ABS7SER1</accession>
<evidence type="ECO:0000313" key="3">
    <source>
        <dbReference type="EMBL" id="MBZ2198842.1"/>
    </source>
</evidence>
<dbReference type="InterPro" id="IPR003737">
    <property type="entry name" value="GlcNAc_PI_deacetylase-related"/>
</dbReference>
<keyword evidence="2" id="KW-1133">Transmembrane helix</keyword>
<evidence type="ECO:0000313" key="4">
    <source>
        <dbReference type="Proteomes" id="UP000826651"/>
    </source>
</evidence>
<keyword evidence="2" id="KW-0812">Transmembrane</keyword>
<proteinExistence type="predicted"/>
<dbReference type="PANTHER" id="PTHR12993">
    <property type="entry name" value="N-ACETYLGLUCOSAMINYL-PHOSPHATIDYLINOSITOL DE-N-ACETYLASE-RELATED"/>
    <property type="match status" value="1"/>
</dbReference>
<dbReference type="RefSeq" id="WP_223410419.1">
    <property type="nucleotide sequence ID" value="NZ_JAGSHT010000022.1"/>
</dbReference>
<evidence type="ECO:0000256" key="2">
    <source>
        <dbReference type="SAM" id="Phobius"/>
    </source>
</evidence>
<reference evidence="3 4" key="1">
    <citation type="submission" date="2021-04" db="EMBL/GenBank/DDBJ databases">
        <title>Ruania sp. nov., isolated from sandy soil of mangrove forest.</title>
        <authorList>
            <person name="Ge X."/>
            <person name="Huang R."/>
            <person name="Liu W."/>
        </authorList>
    </citation>
    <scope>NUCLEOTIDE SEQUENCE [LARGE SCALE GENOMIC DNA]</scope>
    <source>
        <strain evidence="3 4">N2-46</strain>
    </source>
</reference>
<organism evidence="3 4">
    <name type="scientific">Occultella gossypii</name>
    <dbReference type="NCBI Taxonomy" id="2800820"/>
    <lineage>
        <taxon>Bacteria</taxon>
        <taxon>Bacillati</taxon>
        <taxon>Actinomycetota</taxon>
        <taxon>Actinomycetes</taxon>
        <taxon>Micrococcales</taxon>
        <taxon>Ruaniaceae</taxon>
        <taxon>Occultella</taxon>
    </lineage>
</organism>
<evidence type="ECO:0000256" key="1">
    <source>
        <dbReference type="ARBA" id="ARBA00022833"/>
    </source>
</evidence>
<keyword evidence="4" id="KW-1185">Reference proteome</keyword>
<dbReference type="SUPFAM" id="SSF102588">
    <property type="entry name" value="LmbE-like"/>
    <property type="match status" value="1"/>
</dbReference>
<comment type="caution">
    <text evidence="3">The sequence shown here is derived from an EMBL/GenBank/DDBJ whole genome shotgun (WGS) entry which is preliminary data.</text>
</comment>
<keyword evidence="2" id="KW-0472">Membrane</keyword>
<dbReference type="InterPro" id="IPR024078">
    <property type="entry name" value="LmbE-like_dom_sf"/>
</dbReference>
<name>A0ABS7SER1_9MICO</name>
<feature type="transmembrane region" description="Helical" evidence="2">
    <location>
        <begin position="6"/>
        <end position="27"/>
    </location>
</feature>